<keyword evidence="4" id="KW-0807">Transducer</keyword>
<evidence type="ECO:0000313" key="11">
    <source>
        <dbReference type="Proteomes" id="UP000000539"/>
    </source>
</evidence>
<evidence type="ECO:0000256" key="5">
    <source>
        <dbReference type="RuleBase" id="RU361133"/>
    </source>
</evidence>
<evidence type="ECO:0000259" key="9">
    <source>
        <dbReference type="PROSITE" id="PS50008"/>
    </source>
</evidence>
<dbReference type="Gene3D" id="2.60.40.150">
    <property type="entry name" value="C2 domain"/>
    <property type="match status" value="1"/>
</dbReference>
<name>A0A8V0ZSL8_CHICK</name>
<proteinExistence type="predicted"/>
<dbReference type="GO" id="GO:0032228">
    <property type="term" value="P:regulation of synaptic transmission, GABAergic"/>
    <property type="evidence" value="ECO:0000318"/>
    <property type="project" value="GO_Central"/>
</dbReference>
<dbReference type="Ensembl" id="ENSGALT00010056821.1">
    <property type="protein sequence ID" value="ENSGALP00010034546.1"/>
    <property type="gene ID" value="ENSGALG00010023304.1"/>
</dbReference>
<dbReference type="FunFam" id="2.30.29.30:FF:000025">
    <property type="entry name" value="Phosphoinositide phospholipase C"/>
    <property type="match status" value="1"/>
</dbReference>
<dbReference type="InterPro" id="IPR055377">
    <property type="entry name" value="GH3_M"/>
</dbReference>
<dbReference type="CDD" id="cd13364">
    <property type="entry name" value="PH_PLC_eta"/>
    <property type="match status" value="1"/>
</dbReference>
<dbReference type="GO" id="GO:0051209">
    <property type="term" value="P:release of sequestered calcium ion into cytosol"/>
    <property type="evidence" value="ECO:0000318"/>
    <property type="project" value="GO_Central"/>
</dbReference>
<dbReference type="Proteomes" id="UP000000539">
    <property type="component" value="Chromosome 27"/>
</dbReference>
<dbReference type="SUPFAM" id="SSF51695">
    <property type="entry name" value="PLC-like phosphodiesterases"/>
    <property type="match status" value="1"/>
</dbReference>
<dbReference type="FunFam" id="3.20.20.190:FF:000001">
    <property type="entry name" value="Phosphoinositide phospholipase C"/>
    <property type="match status" value="1"/>
</dbReference>
<feature type="domain" description="PI-PLC Y-box" evidence="9">
    <location>
        <begin position="991"/>
        <end position="1107"/>
    </location>
</feature>
<feature type="region of interest" description="Disordered" evidence="6">
    <location>
        <begin position="478"/>
        <end position="497"/>
    </location>
</feature>
<dbReference type="GO" id="GO:0046488">
    <property type="term" value="P:phosphatidylinositol metabolic process"/>
    <property type="evidence" value="ECO:0000318"/>
    <property type="project" value="GO_Central"/>
</dbReference>
<gene>
    <name evidence="10" type="primary">PIBPPDD4L</name>
</gene>
<evidence type="ECO:0000259" key="8">
    <source>
        <dbReference type="PROSITE" id="PS50004"/>
    </source>
</evidence>
<evidence type="ECO:0000256" key="1">
    <source>
        <dbReference type="ARBA" id="ARBA00004496"/>
    </source>
</evidence>
<dbReference type="SMART" id="SM00239">
    <property type="entry name" value="C2"/>
    <property type="match status" value="1"/>
</dbReference>
<evidence type="ECO:0000256" key="4">
    <source>
        <dbReference type="ARBA" id="ARBA00023224"/>
    </source>
</evidence>
<dbReference type="CDD" id="cd00275">
    <property type="entry name" value="C2_PLC_like"/>
    <property type="match status" value="1"/>
</dbReference>
<dbReference type="PANTHER" id="PTHR10336:SF85">
    <property type="entry name" value="PHOSPHOINOSITIDE PHOSPHOLIPASE C"/>
    <property type="match status" value="1"/>
</dbReference>
<dbReference type="PROSITE" id="PS50007">
    <property type="entry name" value="PIPLC_X_DOMAIN"/>
    <property type="match status" value="1"/>
</dbReference>
<dbReference type="Gene3D" id="2.30.29.30">
    <property type="entry name" value="Pleckstrin-homology domain (PH domain)/Phosphotyrosine-binding domain (PTB)"/>
    <property type="match status" value="1"/>
</dbReference>
<keyword evidence="11" id="KW-1185">Reference proteome</keyword>
<dbReference type="FunFam" id="2.60.40.150:FF:000017">
    <property type="entry name" value="Phosphoinositide phospholipase C"/>
    <property type="match status" value="1"/>
</dbReference>
<dbReference type="Pfam" id="PF00388">
    <property type="entry name" value="PI-PLC-X"/>
    <property type="match status" value="1"/>
</dbReference>
<keyword evidence="5" id="KW-0443">Lipid metabolism</keyword>
<dbReference type="GO" id="GO:0005737">
    <property type="term" value="C:cytoplasm"/>
    <property type="evidence" value="ECO:0007669"/>
    <property type="project" value="UniProtKB-SubCell"/>
</dbReference>
<dbReference type="SMART" id="SM00149">
    <property type="entry name" value="PLCYc"/>
    <property type="match status" value="1"/>
</dbReference>
<feature type="region of interest" description="Disordered" evidence="6">
    <location>
        <begin position="81"/>
        <end position="102"/>
    </location>
</feature>
<dbReference type="InterPro" id="IPR011992">
    <property type="entry name" value="EF-hand-dom_pair"/>
</dbReference>
<reference evidence="10" key="3">
    <citation type="submission" date="2025-09" db="UniProtKB">
        <authorList>
            <consortium name="Ensembl"/>
        </authorList>
    </citation>
    <scope>IDENTIFICATION</scope>
    <source>
        <strain evidence="10">broiler</strain>
    </source>
</reference>
<dbReference type="Pfam" id="PF09279">
    <property type="entry name" value="EF-hand_like"/>
    <property type="match status" value="1"/>
</dbReference>
<feature type="domain" description="PH" evidence="7">
    <location>
        <begin position="514"/>
        <end position="624"/>
    </location>
</feature>
<reference evidence="10" key="1">
    <citation type="submission" date="2020-11" db="EMBL/GenBank/DDBJ databases">
        <title>Gallus gallus (Chicken) genome, bGalGal1, GRCg7b, maternal haplotype autosomes + Z &amp; W.</title>
        <authorList>
            <person name="Warren W."/>
            <person name="Formenti G."/>
            <person name="Fedrigo O."/>
            <person name="Haase B."/>
            <person name="Mountcastle J."/>
            <person name="Balacco J."/>
            <person name="Tracey A."/>
            <person name="Schneider V."/>
            <person name="Okimoto R."/>
            <person name="Cheng H."/>
            <person name="Hawken R."/>
            <person name="Howe K."/>
            <person name="Jarvis E.D."/>
        </authorList>
    </citation>
    <scope>NUCLEOTIDE SEQUENCE [LARGE SCALE GENOMIC DNA]</scope>
    <source>
        <strain evidence="10">Broiler</strain>
    </source>
</reference>
<dbReference type="FunCoup" id="A0A8V0ZSL8">
    <property type="interactions" value="145"/>
</dbReference>
<keyword evidence="3" id="KW-0597">Phosphoprotein</keyword>
<dbReference type="GO" id="GO:0007214">
    <property type="term" value="P:gamma-aminobutyric acid signaling pathway"/>
    <property type="evidence" value="ECO:0000318"/>
    <property type="project" value="GO_Central"/>
</dbReference>
<comment type="subcellular location">
    <subcellularLocation>
        <location evidence="1">Cytoplasm</location>
    </subcellularLocation>
</comment>
<dbReference type="SMART" id="SM00148">
    <property type="entry name" value="PLCXc"/>
    <property type="match status" value="1"/>
</dbReference>
<dbReference type="GeneTree" id="ENSGT00940000164828"/>
<dbReference type="Gene3D" id="1.10.238.10">
    <property type="entry name" value="EF-hand"/>
    <property type="match status" value="1"/>
</dbReference>
<reference evidence="10" key="2">
    <citation type="submission" date="2025-08" db="UniProtKB">
        <authorList>
            <consortium name="Ensembl"/>
        </authorList>
    </citation>
    <scope>IDENTIFICATION</scope>
    <source>
        <strain evidence="10">broiler</strain>
    </source>
</reference>
<dbReference type="GO" id="GO:0048015">
    <property type="term" value="P:phosphatidylinositol-mediated signaling"/>
    <property type="evidence" value="ECO:0000318"/>
    <property type="project" value="GO_Central"/>
</dbReference>
<evidence type="ECO:0000259" key="7">
    <source>
        <dbReference type="PROSITE" id="PS50003"/>
    </source>
</evidence>
<dbReference type="InterPro" id="IPR001849">
    <property type="entry name" value="PH_domain"/>
</dbReference>
<keyword evidence="2" id="KW-0963">Cytoplasm</keyword>
<sequence>MLSAALPGMLLSAAPGAMLAAVVALLVAVCVVLPSAPPLRHLLLRAALLRASGWQRRRLELQSTDVRHGQERRLRRLLPHGAAPGSDAFRERHPPSPCCSDGERAEPLPPLSLWAVLRSCWSAEPALQGVLLYLHALHRTFPRALTLRGTALLGWAPSAPHAPGFCPLPTLYCTPPEAAALPLRSAALRVQLLFALRTRSLRVLEARLPNELHDVLVALRDGWAELAHDLELGTLSPQPGLPEEMRGWLQALLVPDSTRAAELRAECERGFEGIVRRLWPQLQVVVVGTVRGGERLYCDALPWAACEGLPLYCPWYRVAGALLGVNLWPKEPTPRFVLCPEWAFCEFLPCPVDEKEEQHTALLGELWEGREYTLILTARPGEYRCRAGEVLRVAGFHKQCPVVEPVRRESQVLSVRGESIPEEQFCRSLRRALGMWPGARLMDYICVESTLLGASSGAGAPHYEVFVELRGLRDLSEEQRHKDGSRQRPMQKKTVSFSTMPNDRKINSAAACISFMLEGCELKKVRSNSRMYSRFFVLDADMRSVRWEPSKKDSEKAKIEIKSVKEVRVGKKTPILRSNGLSDQFPDECAFSIIYGDNYESLDLVASSADVVSAWVMGLRYLLSYGKHTPEALGSGHPSLRTSWISSVFDLADLEKSGRIPVSRAVQLIKALNPGMKVSTIELKFKELQKASERPGTEVACDLFVEAYCELCTRPEIFFLLVQFSSNKEYLGLKDLLTFLEVEQGMEGITEEKCLEIISKYEPSKEGREKGYLAIDGFTRYLLSSDCSIFDPQHRRVCQDMAQPLSHYYISSAHSACLLEDNFWGRSDISGYVSALGLGCRSIELVLWDGPEGEPVVYTSPSAASCVPFRSVVGLIDQHAFAASAYPLILCLVVRCSAAQQRLAAQCLRKTLGEKLYLEPPDPAASYLPSPEQLKGRILIKGKKLPPGCEDSEGEVSDEEEGWELARRLGQEDREAAEGGVPRRVRLSRELSELVSLCQAVPFQDFESSRRGQRYWEMCSFSEVEAGRFANECPAELVSYNKRFLSRVYPSPMRIDASNMNLQDFWKCGCQMVAMNYQTPGLMMDLNAGWFRQNGACGYVLRPAIMREEVSYFSANAKDSLPGVPAQLLHLKVISGQNLPKPKGSGAKGEVVEPYVCAEIHGIPADCAEHRTKTALQSGDNPVFDESLEFQINLPELAVLRFVVLDDDYIGDEFIAQYTIPFECLQPGYRHVPLQSLSGEPLPHATLFVHVAITDRRGGGKGHRRGLAGRRGRRVREYTSTKTTGIKAIDEVFRTATQPLREATDLRENVQNALVSFKELCGLTPAANMKQCILTVAAWLLHSDSAPSVTLNLAEQYPPMEAQGPIPDLLRKVLTAYETVSAGTACCRVHPAPRCLSAALCTGESQDGSRPGAERAGWEVLCRQGVWGAWRAQGCTAPLTAPLSSDDPDQPDADRVC</sequence>
<dbReference type="GO" id="GO:0004435">
    <property type="term" value="F:phosphatidylinositol-4,5-bisphosphate phospholipase C activity"/>
    <property type="evidence" value="ECO:0000318"/>
    <property type="project" value="GO_Central"/>
</dbReference>
<protein>
    <recommendedName>
        <fullName evidence="5">Phosphoinositide phospholipase C</fullName>
        <ecNumber evidence="5">3.1.4.11</ecNumber>
    </recommendedName>
</protein>
<dbReference type="Pfam" id="PF00168">
    <property type="entry name" value="C2"/>
    <property type="match status" value="1"/>
</dbReference>
<dbReference type="GO" id="GO:0016042">
    <property type="term" value="P:lipid catabolic process"/>
    <property type="evidence" value="ECO:0007669"/>
    <property type="project" value="UniProtKB-KW"/>
</dbReference>
<dbReference type="SUPFAM" id="SSF50729">
    <property type="entry name" value="PH domain-like"/>
    <property type="match status" value="1"/>
</dbReference>
<evidence type="ECO:0000256" key="3">
    <source>
        <dbReference type="ARBA" id="ARBA00022553"/>
    </source>
</evidence>
<dbReference type="Gene3D" id="3.20.20.190">
    <property type="entry name" value="Phosphatidylinositol (PI) phosphodiesterase"/>
    <property type="match status" value="1"/>
</dbReference>
<dbReference type="PROSITE" id="PS50003">
    <property type="entry name" value="PH_DOMAIN"/>
    <property type="match status" value="1"/>
</dbReference>
<dbReference type="InterPro" id="IPR000008">
    <property type="entry name" value="C2_dom"/>
</dbReference>
<dbReference type="CDD" id="cd16206">
    <property type="entry name" value="EFh_PRIP"/>
    <property type="match status" value="1"/>
</dbReference>
<dbReference type="PANTHER" id="PTHR10336">
    <property type="entry name" value="PHOSPHOINOSITIDE-SPECIFIC PHOSPHOLIPASE C FAMILY PROTEIN"/>
    <property type="match status" value="1"/>
</dbReference>
<dbReference type="SUPFAM" id="SSF47473">
    <property type="entry name" value="EF-hand"/>
    <property type="match status" value="1"/>
</dbReference>
<dbReference type="InterPro" id="IPR035892">
    <property type="entry name" value="C2_domain_sf"/>
</dbReference>
<dbReference type="Pfam" id="PF03321">
    <property type="entry name" value="GH3"/>
    <property type="match status" value="1"/>
</dbReference>
<keyword evidence="5" id="KW-0378">Hydrolase</keyword>
<dbReference type="InterPro" id="IPR011993">
    <property type="entry name" value="PH-like_dom_sf"/>
</dbReference>
<dbReference type="PROSITE" id="PS50008">
    <property type="entry name" value="PIPLC_Y_DOMAIN"/>
    <property type="match status" value="1"/>
</dbReference>
<dbReference type="InterPro" id="IPR017946">
    <property type="entry name" value="PLC-like_Pdiesterase_TIM-brl"/>
</dbReference>
<comment type="catalytic activity">
    <reaction evidence="5">
        <text>a 1,2-diacyl-sn-glycero-3-phospho-(1D-myo-inositol-4,5-bisphosphate) + H2O = 1D-myo-inositol 1,4,5-trisphosphate + a 1,2-diacyl-sn-glycerol + H(+)</text>
        <dbReference type="Rhea" id="RHEA:33179"/>
        <dbReference type="ChEBI" id="CHEBI:15377"/>
        <dbReference type="ChEBI" id="CHEBI:15378"/>
        <dbReference type="ChEBI" id="CHEBI:17815"/>
        <dbReference type="ChEBI" id="CHEBI:58456"/>
        <dbReference type="ChEBI" id="CHEBI:203600"/>
        <dbReference type="EC" id="3.1.4.11"/>
    </reaction>
</comment>
<dbReference type="SMART" id="SM00233">
    <property type="entry name" value="PH"/>
    <property type="match status" value="1"/>
</dbReference>
<evidence type="ECO:0000256" key="2">
    <source>
        <dbReference type="ARBA" id="ARBA00022490"/>
    </source>
</evidence>
<dbReference type="InterPro" id="IPR000909">
    <property type="entry name" value="PLipase_C_PInositol-sp_X_dom"/>
</dbReference>
<dbReference type="OrthoDB" id="269822at2759"/>
<dbReference type="PROSITE" id="PS50004">
    <property type="entry name" value="C2"/>
    <property type="match status" value="1"/>
</dbReference>
<dbReference type="InterPro" id="IPR001711">
    <property type="entry name" value="PLipase_C_Pinositol-sp_Y"/>
</dbReference>
<dbReference type="Pfam" id="PF23571">
    <property type="entry name" value="GH3_M"/>
    <property type="match status" value="1"/>
</dbReference>
<dbReference type="InterPro" id="IPR015359">
    <property type="entry name" value="PLC_EF-hand-like"/>
</dbReference>
<dbReference type="SUPFAM" id="SSF49562">
    <property type="entry name" value="C2 domain (Calcium/lipid-binding domain, CaLB)"/>
    <property type="match status" value="1"/>
</dbReference>
<keyword evidence="5" id="KW-0442">Lipid degradation</keyword>
<feature type="domain" description="C2" evidence="8">
    <location>
        <begin position="1107"/>
        <end position="1236"/>
    </location>
</feature>
<dbReference type="EC" id="3.1.4.11" evidence="5"/>
<accession>A0A8V0ZSL8</accession>
<dbReference type="FunFam" id="1.10.238.10:FF:000005">
    <property type="entry name" value="Phosphoinositide phospholipase C"/>
    <property type="match status" value="1"/>
</dbReference>
<dbReference type="Pfam" id="PF00387">
    <property type="entry name" value="PI-PLC-Y"/>
    <property type="match status" value="1"/>
</dbReference>
<evidence type="ECO:0000313" key="10">
    <source>
        <dbReference type="Ensembl" id="ENSGALP00010034546.1"/>
    </source>
</evidence>
<organism evidence="10 11">
    <name type="scientific">Gallus gallus</name>
    <name type="common">Chicken</name>
    <dbReference type="NCBI Taxonomy" id="9031"/>
    <lineage>
        <taxon>Eukaryota</taxon>
        <taxon>Metazoa</taxon>
        <taxon>Chordata</taxon>
        <taxon>Craniata</taxon>
        <taxon>Vertebrata</taxon>
        <taxon>Euteleostomi</taxon>
        <taxon>Archelosauria</taxon>
        <taxon>Archosauria</taxon>
        <taxon>Dinosauria</taxon>
        <taxon>Saurischia</taxon>
        <taxon>Theropoda</taxon>
        <taxon>Coelurosauria</taxon>
        <taxon>Aves</taxon>
        <taxon>Neognathae</taxon>
        <taxon>Galloanserae</taxon>
        <taxon>Galliformes</taxon>
        <taxon>Phasianidae</taxon>
        <taxon>Phasianinae</taxon>
        <taxon>Gallus</taxon>
    </lineage>
</organism>
<dbReference type="InterPro" id="IPR001192">
    <property type="entry name" value="PI-PLC_fam"/>
</dbReference>
<dbReference type="Pfam" id="PF16457">
    <property type="entry name" value="PH_12"/>
    <property type="match status" value="1"/>
</dbReference>
<dbReference type="PRINTS" id="PR00390">
    <property type="entry name" value="PHPHLIPASEC"/>
</dbReference>
<evidence type="ECO:0000256" key="6">
    <source>
        <dbReference type="SAM" id="MobiDB-lite"/>
    </source>
</evidence>